<evidence type="ECO:0000256" key="1">
    <source>
        <dbReference type="SAM" id="SignalP"/>
    </source>
</evidence>
<dbReference type="FunFam" id="1.10.8.350:FF:000001">
    <property type="entry name" value="Lytic murein transglycosylase B"/>
    <property type="match status" value="1"/>
</dbReference>
<dbReference type="NCBIfam" id="TIGR02283">
    <property type="entry name" value="MltB_2"/>
    <property type="match status" value="1"/>
</dbReference>
<dbReference type="Gene3D" id="1.10.530.10">
    <property type="match status" value="1"/>
</dbReference>
<name>A0A0D6JJU6_9HYPH</name>
<dbReference type="InterPro" id="IPR043426">
    <property type="entry name" value="MltB-like"/>
</dbReference>
<keyword evidence="1" id="KW-0732">Signal</keyword>
<sequence length="287" mass="31680">MKIVSGVCALKPARLFHHLTIAVGVVLTATFAATPSATAAKCGNGPGGFSSWLNDFEARAKANGITQRTLDRALSGVTYDPNVIRRDRSQKSFKLSFEEFYKRRVGSYLMKQSQARLKRHAGLLASIEKRYGVPGEILVSIWGLETNFGKDTAGKYSIIRSIATLAYDCRRSEFFTDHLLAALRIVQKGDMSPKDMRGGWAGEIGQVQFLPGSYDKYAVDFDGNGHRDLVHSIPDLLASTANYLRAHGWQKGASWDPGTANYQVIKAWNRADVYARTIAVMANRLQS</sequence>
<dbReference type="InterPro" id="IPR011970">
    <property type="entry name" value="MltB_2"/>
</dbReference>
<reference evidence="4" key="1">
    <citation type="submission" date="2015-02" db="EMBL/GenBank/DDBJ databases">
        <authorList>
            <person name="Chooi Y.-H."/>
        </authorList>
    </citation>
    <scope>NUCLEOTIDE SEQUENCE [LARGE SCALE GENOMIC DNA]</scope>
    <source>
        <strain evidence="4">strain Y</strain>
    </source>
</reference>
<accession>A0A0D6JJU6</accession>
<feature type="chain" id="PRO_5002306323" evidence="1">
    <location>
        <begin position="33"/>
        <end position="287"/>
    </location>
</feature>
<dbReference type="KEGG" id="fil:BN1229_v1_3703"/>
<evidence type="ECO:0000259" key="2">
    <source>
        <dbReference type="Pfam" id="PF13406"/>
    </source>
</evidence>
<evidence type="ECO:0000313" key="4">
    <source>
        <dbReference type="Proteomes" id="UP000033187"/>
    </source>
</evidence>
<dbReference type="SUPFAM" id="SSF53955">
    <property type="entry name" value="Lysozyme-like"/>
    <property type="match status" value="1"/>
</dbReference>
<organism evidence="3 4">
    <name type="scientific">Candidatus Filomicrobium marinum</name>
    <dbReference type="NCBI Taxonomy" id="1608628"/>
    <lineage>
        <taxon>Bacteria</taxon>
        <taxon>Pseudomonadati</taxon>
        <taxon>Pseudomonadota</taxon>
        <taxon>Alphaproteobacteria</taxon>
        <taxon>Hyphomicrobiales</taxon>
        <taxon>Hyphomicrobiaceae</taxon>
        <taxon>Filomicrobium</taxon>
    </lineage>
</organism>
<dbReference type="Proteomes" id="UP000033187">
    <property type="component" value="Chromosome 1"/>
</dbReference>
<dbReference type="InterPro" id="IPR023346">
    <property type="entry name" value="Lysozyme-like_dom_sf"/>
</dbReference>
<proteinExistence type="predicted"/>
<keyword evidence="4" id="KW-1185">Reference proteome</keyword>
<dbReference type="PANTHER" id="PTHR30163">
    <property type="entry name" value="MEMBRANE-BOUND LYTIC MUREIN TRANSGLYCOSYLASE B"/>
    <property type="match status" value="1"/>
</dbReference>
<dbReference type="GO" id="GO:0008933">
    <property type="term" value="F:peptidoglycan lytic transglycosylase activity"/>
    <property type="evidence" value="ECO:0007669"/>
    <property type="project" value="TreeGrafter"/>
</dbReference>
<dbReference type="Gene3D" id="1.10.8.350">
    <property type="entry name" value="Bacterial muramidase"/>
    <property type="match status" value="1"/>
</dbReference>
<dbReference type="Pfam" id="PF13406">
    <property type="entry name" value="SLT_2"/>
    <property type="match status" value="1"/>
</dbReference>
<dbReference type="EMBL" id="LN829119">
    <property type="protein sequence ID" value="CPR22264.1"/>
    <property type="molecule type" value="Genomic_DNA"/>
</dbReference>
<dbReference type="CDD" id="cd13399">
    <property type="entry name" value="Slt35-like"/>
    <property type="match status" value="1"/>
</dbReference>
<feature type="signal peptide" evidence="1">
    <location>
        <begin position="1"/>
        <end position="32"/>
    </location>
</feature>
<dbReference type="AlphaFoldDB" id="A0A0D6JJU6"/>
<dbReference type="GO" id="GO:0009253">
    <property type="term" value="P:peptidoglycan catabolic process"/>
    <property type="evidence" value="ECO:0007669"/>
    <property type="project" value="TreeGrafter"/>
</dbReference>
<dbReference type="InterPro" id="IPR031304">
    <property type="entry name" value="SLT_2"/>
</dbReference>
<gene>
    <name evidence="3" type="ORF">YBN1229_v1_3697</name>
</gene>
<dbReference type="KEGG" id="fiy:BN1229_v1_3697"/>
<dbReference type="PANTHER" id="PTHR30163:SF8">
    <property type="entry name" value="LYTIC MUREIN TRANSGLYCOSYLASE"/>
    <property type="match status" value="1"/>
</dbReference>
<dbReference type="RefSeq" id="WP_342027537.1">
    <property type="nucleotide sequence ID" value="NZ_LN829118.1"/>
</dbReference>
<evidence type="ECO:0000313" key="3">
    <source>
        <dbReference type="EMBL" id="CPR22264.1"/>
    </source>
</evidence>
<feature type="domain" description="Transglycosylase SLT" evidence="2">
    <location>
        <begin position="49"/>
        <end position="256"/>
    </location>
</feature>
<protein>
    <submittedName>
        <fullName evidence="3">Lytic murein transglycosylase</fullName>
    </submittedName>
</protein>